<name>A0A7C8YD96_OPUST</name>
<reference evidence="1" key="2">
    <citation type="submission" date="2020-07" db="EMBL/GenBank/DDBJ databases">
        <authorList>
            <person name="Vera ALvarez R."/>
            <person name="Arias-Moreno D.M."/>
            <person name="Jimenez-Jacinto V."/>
            <person name="Jimenez-Bremont J.F."/>
            <person name="Swaminathan K."/>
            <person name="Moose S.P."/>
            <person name="Guerrero-Gonzalez M.L."/>
            <person name="Marino-Ramirez L."/>
            <person name="Landsman D."/>
            <person name="Rodriguez-Kessler M."/>
            <person name="Delgado-Sanchez P."/>
        </authorList>
    </citation>
    <scope>NUCLEOTIDE SEQUENCE</scope>
    <source>
        <tissue evidence="1">Cladode</tissue>
    </source>
</reference>
<evidence type="ECO:0000313" key="1">
    <source>
        <dbReference type="EMBL" id="MBA4615312.1"/>
    </source>
</evidence>
<proteinExistence type="predicted"/>
<reference evidence="1" key="1">
    <citation type="journal article" date="2013" name="J. Plant Res.">
        <title>Effect of fungi and light on seed germination of three Opuntia species from semiarid lands of central Mexico.</title>
        <authorList>
            <person name="Delgado-Sanchez P."/>
            <person name="Jimenez-Bremont J.F."/>
            <person name="Guerrero-Gonzalez Mde L."/>
            <person name="Flores J."/>
        </authorList>
    </citation>
    <scope>NUCLEOTIDE SEQUENCE</scope>
    <source>
        <tissue evidence="1">Cladode</tissue>
    </source>
</reference>
<dbReference type="AlphaFoldDB" id="A0A7C8YD96"/>
<sequence>MGHQKIISSIQKPVAMFRYHIKKHLLSNPIRHILSPFCNNMIPNKNIINLFNPTNGRQNPSINFLISEAICRETRCERSQCLGSGLLIDHNNLLRQIHV</sequence>
<accession>A0A7C8YD96</accession>
<organism evidence="1">
    <name type="scientific">Opuntia streptacantha</name>
    <name type="common">Prickly pear cactus</name>
    <name type="synonym">Opuntia cardona</name>
    <dbReference type="NCBI Taxonomy" id="393608"/>
    <lineage>
        <taxon>Eukaryota</taxon>
        <taxon>Viridiplantae</taxon>
        <taxon>Streptophyta</taxon>
        <taxon>Embryophyta</taxon>
        <taxon>Tracheophyta</taxon>
        <taxon>Spermatophyta</taxon>
        <taxon>Magnoliopsida</taxon>
        <taxon>eudicotyledons</taxon>
        <taxon>Gunneridae</taxon>
        <taxon>Pentapetalae</taxon>
        <taxon>Caryophyllales</taxon>
        <taxon>Cactineae</taxon>
        <taxon>Cactaceae</taxon>
        <taxon>Opuntioideae</taxon>
        <taxon>Opuntia</taxon>
    </lineage>
</organism>
<dbReference type="EMBL" id="GISG01006907">
    <property type="protein sequence ID" value="MBA4615312.1"/>
    <property type="molecule type" value="Transcribed_RNA"/>
</dbReference>
<protein>
    <submittedName>
        <fullName evidence="1">Uncharacterized protein</fullName>
    </submittedName>
</protein>